<keyword evidence="2" id="KW-1185">Reference proteome</keyword>
<evidence type="ECO:0000313" key="1">
    <source>
        <dbReference type="EMBL" id="SDF76354.1"/>
    </source>
</evidence>
<evidence type="ECO:0008006" key="3">
    <source>
        <dbReference type="Google" id="ProtNLM"/>
    </source>
</evidence>
<name>A0A1G7NQN4_9BACT</name>
<dbReference type="Proteomes" id="UP000182427">
    <property type="component" value="Chromosome I"/>
</dbReference>
<organism evidence="1 2">
    <name type="scientific">Terriglobus roseus</name>
    <dbReference type="NCBI Taxonomy" id="392734"/>
    <lineage>
        <taxon>Bacteria</taxon>
        <taxon>Pseudomonadati</taxon>
        <taxon>Acidobacteriota</taxon>
        <taxon>Terriglobia</taxon>
        <taxon>Terriglobales</taxon>
        <taxon>Acidobacteriaceae</taxon>
        <taxon>Terriglobus</taxon>
    </lineage>
</organism>
<dbReference type="Gene3D" id="2.130.10.10">
    <property type="entry name" value="YVTN repeat-like/Quinoprotein amine dehydrogenase"/>
    <property type="match status" value="1"/>
</dbReference>
<sequence length="409" mass="46202">MKTYPYSFHIALDGNGINGLEGMAGMCLFHFDPADNSYAYKVKYYDGASAGHACMVSPDGKHGYLGNAGQHLLFYDAATIEEQQRISTLRYEANDSTIRGSTHVVWLNDKEVLTAVGNYFYRFSVDSLDKGERLMPHNVKLPHGMKVSASGRYLAYGSMDNPAFGAKGEAREIGILDLVTGEVTHLPMPTTCWHIVAHPKKDLFYAVSFRVLPQDNVNYHEWAMAFLKEYAYEIDPAEKRISRHWSTSRETPAHINSDITISDTELMFCNGGSQTIVCVDLETFSKYRVIDERPSFLTQMKNPRQVGTQIYDVLARGGLFSSSKHLLDAMRVSRFTFLDSIYACQLSKDQSLLFTANRGLNHITVYNYPEATIRLRVQMPDLHEFMPSLTTIADPRLGFHHSYLISPQM</sequence>
<gene>
    <name evidence="1" type="ORF">SAMN05444167_3233</name>
</gene>
<accession>A0A1G7NQN4</accession>
<dbReference type="RefSeq" id="WP_083346055.1">
    <property type="nucleotide sequence ID" value="NZ_LT629690.1"/>
</dbReference>
<protein>
    <recommendedName>
        <fullName evidence="3">6-phosphogluconolactonase, cycloisomerase 2 family</fullName>
    </recommendedName>
</protein>
<dbReference type="SUPFAM" id="SSF50969">
    <property type="entry name" value="YVTN repeat-like/Quinoprotein amine dehydrogenase"/>
    <property type="match status" value="1"/>
</dbReference>
<evidence type="ECO:0000313" key="2">
    <source>
        <dbReference type="Proteomes" id="UP000182427"/>
    </source>
</evidence>
<reference evidence="1 2" key="1">
    <citation type="submission" date="2016-10" db="EMBL/GenBank/DDBJ databases">
        <authorList>
            <person name="de Groot N.N."/>
        </authorList>
    </citation>
    <scope>NUCLEOTIDE SEQUENCE [LARGE SCALE GENOMIC DNA]</scope>
    <source>
        <strain evidence="1 2">GAS232</strain>
    </source>
</reference>
<dbReference type="AlphaFoldDB" id="A0A1G7NQN4"/>
<proteinExistence type="predicted"/>
<dbReference type="InterPro" id="IPR011044">
    <property type="entry name" value="Quino_amine_DH_bsu"/>
</dbReference>
<dbReference type="OrthoDB" id="3929584at2"/>
<dbReference type="EMBL" id="LT629690">
    <property type="protein sequence ID" value="SDF76354.1"/>
    <property type="molecule type" value="Genomic_DNA"/>
</dbReference>
<dbReference type="InterPro" id="IPR015943">
    <property type="entry name" value="WD40/YVTN_repeat-like_dom_sf"/>
</dbReference>